<comment type="caution">
    <text evidence="1">The sequence shown here is derived from an EMBL/GenBank/DDBJ whole genome shotgun (WGS) entry which is preliminary data.</text>
</comment>
<dbReference type="AlphaFoldDB" id="X1V3K9"/>
<organism evidence="1">
    <name type="scientific">marine sediment metagenome</name>
    <dbReference type="NCBI Taxonomy" id="412755"/>
    <lineage>
        <taxon>unclassified sequences</taxon>
        <taxon>metagenomes</taxon>
        <taxon>ecological metagenomes</taxon>
    </lineage>
</organism>
<feature type="non-terminal residue" evidence="1">
    <location>
        <position position="96"/>
    </location>
</feature>
<evidence type="ECO:0000313" key="1">
    <source>
        <dbReference type="EMBL" id="GAJ10382.1"/>
    </source>
</evidence>
<protein>
    <submittedName>
        <fullName evidence="1">Uncharacterized protein</fullName>
    </submittedName>
</protein>
<proteinExistence type="predicted"/>
<accession>X1V3K9</accession>
<name>X1V3K9_9ZZZZ</name>
<gene>
    <name evidence="1" type="ORF">S12H4_54455</name>
</gene>
<sequence length="96" mass="9763">MKKRIFAIFVALALVLTLGLVTAAPVGAVPPPSTFTVTDGIYTTVPHADPLVSGDISATLTGSWDTAILGGLTASGMSGSYFLNLPTTPPVWSTGT</sequence>
<reference evidence="1" key="1">
    <citation type="journal article" date="2014" name="Front. Microbiol.">
        <title>High frequency of phylogenetically diverse reductive dehalogenase-homologous genes in deep subseafloor sedimentary metagenomes.</title>
        <authorList>
            <person name="Kawai M."/>
            <person name="Futagami T."/>
            <person name="Toyoda A."/>
            <person name="Takaki Y."/>
            <person name="Nishi S."/>
            <person name="Hori S."/>
            <person name="Arai W."/>
            <person name="Tsubouchi T."/>
            <person name="Morono Y."/>
            <person name="Uchiyama I."/>
            <person name="Ito T."/>
            <person name="Fujiyama A."/>
            <person name="Inagaki F."/>
            <person name="Takami H."/>
        </authorList>
    </citation>
    <scope>NUCLEOTIDE SEQUENCE</scope>
    <source>
        <strain evidence="1">Expedition CK06-06</strain>
    </source>
</reference>
<dbReference type="EMBL" id="BARW01034814">
    <property type="protein sequence ID" value="GAJ10382.1"/>
    <property type="molecule type" value="Genomic_DNA"/>
</dbReference>